<reference evidence="7 8" key="2">
    <citation type="journal article" date="2016" name="ISME J.">
        <title>Characterization of the first cultured representative of Verrucomicrobia subdivision 5 indicates the proposal of a novel phylum.</title>
        <authorList>
            <person name="Spring S."/>
            <person name="Bunk B."/>
            <person name="Sproer C."/>
            <person name="Schumann P."/>
            <person name="Rohde M."/>
            <person name="Tindall B.J."/>
            <person name="Klenk H.P."/>
        </authorList>
    </citation>
    <scope>NUCLEOTIDE SEQUENCE [LARGE SCALE GENOMIC DNA]</scope>
    <source>
        <strain evidence="7 8">L21-Fru-AB</strain>
    </source>
</reference>
<evidence type="ECO:0000256" key="2">
    <source>
        <dbReference type="ARBA" id="ARBA00022525"/>
    </source>
</evidence>
<name>A0A0G3EG89_9BACT</name>
<keyword evidence="8" id="KW-1185">Reference proteome</keyword>
<dbReference type="STRING" id="1307763.L21SP4_01173"/>
<dbReference type="InterPro" id="IPR013211">
    <property type="entry name" value="LVIVD"/>
</dbReference>
<dbReference type="InterPro" id="IPR059100">
    <property type="entry name" value="TSP3_bac"/>
</dbReference>
<comment type="subcellular location">
    <subcellularLocation>
        <location evidence="1">Secreted</location>
    </subcellularLocation>
</comment>
<keyword evidence="4" id="KW-0106">Calcium</keyword>
<dbReference type="Pfam" id="PF18884">
    <property type="entry name" value="TSP3_bac"/>
    <property type="match status" value="3"/>
</dbReference>
<keyword evidence="2" id="KW-0964">Secreted</keyword>
<evidence type="ECO:0000313" key="7">
    <source>
        <dbReference type="EMBL" id="AKJ64422.1"/>
    </source>
</evidence>
<evidence type="ECO:0000313" key="8">
    <source>
        <dbReference type="Proteomes" id="UP000035268"/>
    </source>
</evidence>
<dbReference type="Proteomes" id="UP000035268">
    <property type="component" value="Chromosome"/>
</dbReference>
<dbReference type="Gene3D" id="2.60.40.10">
    <property type="entry name" value="Immunoglobulins"/>
    <property type="match status" value="1"/>
</dbReference>
<dbReference type="AlphaFoldDB" id="A0A0G3EG89"/>
<dbReference type="InterPro" id="IPR028974">
    <property type="entry name" value="TSP_type-3_rpt"/>
</dbReference>
<dbReference type="Pfam" id="PF08309">
    <property type="entry name" value="LVIVD"/>
    <property type="match status" value="7"/>
</dbReference>
<keyword evidence="3 6" id="KW-0732">Signal</keyword>
<dbReference type="SUPFAM" id="SSF50969">
    <property type="entry name" value="YVTN repeat-like/Quinoprotein amine dehydrogenase"/>
    <property type="match status" value="2"/>
</dbReference>
<feature type="chain" id="PRO_5005184222" evidence="6">
    <location>
        <begin position="23"/>
        <end position="1246"/>
    </location>
</feature>
<feature type="region of interest" description="Disordered" evidence="5">
    <location>
        <begin position="393"/>
        <end position="431"/>
    </location>
</feature>
<proteinExistence type="predicted"/>
<feature type="region of interest" description="Disordered" evidence="5">
    <location>
        <begin position="1121"/>
        <end position="1149"/>
    </location>
</feature>
<organism evidence="7 8">
    <name type="scientific">Kiritimatiella glycovorans</name>
    <dbReference type="NCBI Taxonomy" id="1307763"/>
    <lineage>
        <taxon>Bacteria</taxon>
        <taxon>Pseudomonadati</taxon>
        <taxon>Kiritimatiellota</taxon>
        <taxon>Kiritimatiellia</taxon>
        <taxon>Kiritimatiellales</taxon>
        <taxon>Kiritimatiellaceae</taxon>
        <taxon>Kiritimatiella</taxon>
    </lineage>
</organism>
<accession>A0A0G3EG89</accession>
<dbReference type="RefSeq" id="WP_052881755.1">
    <property type="nucleotide sequence ID" value="NZ_CP010904.1"/>
</dbReference>
<dbReference type="OrthoDB" id="44599at2"/>
<dbReference type="KEGG" id="vbl:L21SP4_01173"/>
<evidence type="ECO:0000256" key="6">
    <source>
        <dbReference type="SAM" id="SignalP"/>
    </source>
</evidence>
<feature type="compositionally biased region" description="Polar residues" evidence="5">
    <location>
        <begin position="1130"/>
        <end position="1143"/>
    </location>
</feature>
<gene>
    <name evidence="7" type="ORF">L21SP4_01173</name>
</gene>
<protein>
    <submittedName>
        <fullName evidence="7">Uncharacterized protein</fullName>
    </submittedName>
</protein>
<dbReference type="SUPFAM" id="SSF103647">
    <property type="entry name" value="TSP type-3 repeat"/>
    <property type="match status" value="1"/>
</dbReference>
<dbReference type="EMBL" id="CP010904">
    <property type="protein sequence ID" value="AKJ64422.1"/>
    <property type="molecule type" value="Genomic_DNA"/>
</dbReference>
<reference evidence="8" key="1">
    <citation type="submission" date="2015-02" db="EMBL/GenBank/DDBJ databases">
        <title>Description and complete genome sequence of the first cultured representative of the subdivision 5 of the Verrucomicrobia phylum.</title>
        <authorList>
            <person name="Spring S."/>
            <person name="Bunk B."/>
            <person name="Sproer C."/>
            <person name="Klenk H.-P."/>
        </authorList>
    </citation>
    <scope>NUCLEOTIDE SEQUENCE [LARGE SCALE GENOMIC DNA]</scope>
    <source>
        <strain evidence="8">L21-Fru-AB</strain>
    </source>
</reference>
<dbReference type="InterPro" id="IPR013783">
    <property type="entry name" value="Ig-like_fold"/>
</dbReference>
<dbReference type="GO" id="GO:0005509">
    <property type="term" value="F:calcium ion binding"/>
    <property type="evidence" value="ECO:0007669"/>
    <property type="project" value="InterPro"/>
</dbReference>
<sequence length="1246" mass="134991" precursor="true">MRAFFSAACFTCLAFGAVSAHAVSVTTTSLPTGAVAEAYSGTLSASGGTTPYRWNVAQDYAESIETNAMQDPSADMDWNADSEAWLLDLPFTFPFYGVGYTQCWVAVDGYVHFATNYLDSTPTTNELAQQCMIAADWKDLDTSAGGDLDIYIWTNDSSCVIRWYGRTPMWQYVGIKLEMNENGLIRVDMSGDEGMMSPRFCGLSAGNGVDYVVSTNNDAWLDPGDIIRFQPEDALPTNIVMTSGGELYGTPWNAGTNSLTFRVTDATNGQAAAALDLVVTEGGNAKPVVSGSTPAAGAYPMDEAETNTFSVAASDPDGTPLSYAWTLDGTAVGTNSASYDFGTPWGGAGVYTLLVEISDDFWTNGEVSVEWTVAVTNDNDGDGMLNEWERTYGLDPEVNDSGGDGDGDGLSNIEEHDAGTDPGSEDTDNDTLYDDWELEYGYDPTSPSEILPGYTNYTPSYGYNLSADAEEVYVTGTTAYVACDVGGLKVIDCSDPDAPVLIDMHEIPGRAEEICGLGPYVFVGADNYGLTIFDASTPSNLAVLCTWTNAHLFYGPMAAVGDRLYVAQNSDLTVLSISDPASPVLLGQLDVSNTNHPAPGSIRDVAVRGDYAYCANFTEGLKTVNISDPETMVITATNEYEGVGVCEYAARGLDIEGDTLFMCQDGYGLMAFDLSDPASPALIDNFISSHNPFPYDNLDDVDVEGTNAYVIGGKRFWIYGVSDPSNMVELAHWQNGSGGPTDGIGIHDVDAEGDFVHLPTGWGTYTNAYGIQVDRGGLRLMDVTDKAAPEPRGRFITSGQGWDMEILNDVAYVANYHSGVHIVNVTNWTRLGRYDTEGIAMGIDVTDGGDTLLVADGENGLVVLDATDPANMALQSHLDTDDARAVRYLNGRIYVADYTNGLLVATNLSVPTLQTNFFAGSPIQGLTTYGSKVYAAAGGLGVYSVYCEEKGSNETWHTEHYNYTIDMGKSASAYRLEAADGRLWVADNLNGVVAIDISSAAMSYEGLYTNGVVQNVFIEDHAPTGDYIWIGGGTNITSFRVGDPIDRRNTMSDEYWWQDPEIKDLWFAGTNGIFLGATQWKKYEYGLRSFNTTRVDADEDGMADSDEMRWWGSTVPGRYDDTDGDGLSNWGESTTGTDPSLTDTDGDGVSDRDEYIAGTDPMSDGSCFSMDLDDPVYHLDLFDEFVLRWPSRAGRVYDLYRYSDLGDPSSRVQLLTNAPATPPMNIYTDTVFRIRSYMYRINVERE</sequence>
<evidence type="ECO:0000256" key="5">
    <source>
        <dbReference type="SAM" id="MobiDB-lite"/>
    </source>
</evidence>
<evidence type="ECO:0000256" key="1">
    <source>
        <dbReference type="ARBA" id="ARBA00004613"/>
    </source>
</evidence>
<dbReference type="InterPro" id="IPR011044">
    <property type="entry name" value="Quino_amine_DH_bsu"/>
</dbReference>
<evidence type="ECO:0000256" key="3">
    <source>
        <dbReference type="ARBA" id="ARBA00022729"/>
    </source>
</evidence>
<evidence type="ECO:0000256" key="4">
    <source>
        <dbReference type="ARBA" id="ARBA00022837"/>
    </source>
</evidence>
<feature type="signal peptide" evidence="6">
    <location>
        <begin position="1"/>
        <end position="22"/>
    </location>
</feature>